<proteinExistence type="predicted"/>
<gene>
    <name evidence="2" type="ORF">Daesc_005836</name>
</gene>
<comment type="caution">
    <text evidence="2">The sequence shown here is derived from an EMBL/GenBank/DDBJ whole genome shotgun (WGS) entry which is preliminary data.</text>
</comment>
<dbReference type="EMBL" id="JBANMG010000005">
    <property type="protein sequence ID" value="KAK6953531.1"/>
    <property type="molecule type" value="Genomic_DNA"/>
</dbReference>
<accession>A0AAX6MMW4</accession>
<dbReference type="AlphaFoldDB" id="A0AAX6MMW4"/>
<feature type="compositionally biased region" description="Low complexity" evidence="1">
    <location>
        <begin position="63"/>
        <end position="76"/>
    </location>
</feature>
<evidence type="ECO:0000256" key="1">
    <source>
        <dbReference type="SAM" id="MobiDB-lite"/>
    </source>
</evidence>
<keyword evidence="3" id="KW-1185">Reference proteome</keyword>
<organism evidence="2 3">
    <name type="scientific">Daldinia eschscholtzii</name>
    <dbReference type="NCBI Taxonomy" id="292717"/>
    <lineage>
        <taxon>Eukaryota</taxon>
        <taxon>Fungi</taxon>
        <taxon>Dikarya</taxon>
        <taxon>Ascomycota</taxon>
        <taxon>Pezizomycotina</taxon>
        <taxon>Sordariomycetes</taxon>
        <taxon>Xylariomycetidae</taxon>
        <taxon>Xylariales</taxon>
        <taxon>Hypoxylaceae</taxon>
        <taxon>Daldinia</taxon>
    </lineage>
</organism>
<feature type="compositionally biased region" description="Polar residues" evidence="1">
    <location>
        <begin position="77"/>
        <end position="95"/>
    </location>
</feature>
<feature type="region of interest" description="Disordered" evidence="1">
    <location>
        <begin position="1"/>
        <end position="26"/>
    </location>
</feature>
<feature type="region of interest" description="Disordered" evidence="1">
    <location>
        <begin position="39"/>
        <end position="95"/>
    </location>
</feature>
<feature type="region of interest" description="Disordered" evidence="1">
    <location>
        <begin position="245"/>
        <end position="265"/>
    </location>
</feature>
<feature type="region of interest" description="Disordered" evidence="1">
    <location>
        <begin position="206"/>
        <end position="231"/>
    </location>
</feature>
<evidence type="ECO:0000313" key="3">
    <source>
        <dbReference type="Proteomes" id="UP001369815"/>
    </source>
</evidence>
<dbReference type="Proteomes" id="UP001369815">
    <property type="component" value="Unassembled WGS sequence"/>
</dbReference>
<name>A0AAX6MMW4_9PEZI</name>
<reference evidence="2 3" key="1">
    <citation type="journal article" date="2024" name="Front Chem Biol">
        <title>Unveiling the potential of Daldinia eschscholtzii MFLUCC 19-0629 through bioactivity and bioinformatics studies for enhanced sustainable agriculture production.</title>
        <authorList>
            <person name="Brooks S."/>
            <person name="Weaver J.A."/>
            <person name="Klomchit A."/>
            <person name="Alharthi S.A."/>
            <person name="Onlamun T."/>
            <person name="Nurani R."/>
            <person name="Vong T.K."/>
            <person name="Alberti F."/>
            <person name="Greco C."/>
        </authorList>
    </citation>
    <scope>NUCLEOTIDE SEQUENCE [LARGE SCALE GENOMIC DNA]</scope>
    <source>
        <strain evidence="2">MFLUCC 19-0629</strain>
    </source>
</reference>
<feature type="compositionally biased region" description="Polar residues" evidence="1">
    <location>
        <begin position="39"/>
        <end position="48"/>
    </location>
</feature>
<protein>
    <submittedName>
        <fullName evidence="2">Uncharacterized protein</fullName>
    </submittedName>
</protein>
<evidence type="ECO:0000313" key="2">
    <source>
        <dbReference type="EMBL" id="KAK6953531.1"/>
    </source>
</evidence>
<sequence length="265" mass="29900">MLSNPVHGDFHARHRQHRRQNSTPTGYEMMKIATNLPNMHQHQNQQRSRMAHRRGMSLDTRRQQQQQQQPQQQMQPSTIPTRQDYSTVSNATNNTGSITSQHVLREAQKQRIARPGPQQAYANLASDDSYLISPHGTPPTQSFEGKEFGSLSNQQDMQINLDIYNAPMNVIFRKSQESFSSNMAASQDFEQFPSALSTPTLMSFQDSPTGGPGWISEGETSSTRRNSRRISNGILDRVAKFENLGVDVQRPLTPPRQDATGEHIS</sequence>
<feature type="compositionally biased region" description="Low complexity" evidence="1">
    <location>
        <begin position="216"/>
        <end position="231"/>
    </location>
</feature>